<dbReference type="CDD" id="cd00082">
    <property type="entry name" value="HisKA"/>
    <property type="match status" value="1"/>
</dbReference>
<keyword evidence="7 15" id="KW-0418">Kinase</keyword>
<evidence type="ECO:0000256" key="5">
    <source>
        <dbReference type="ARBA" id="ARBA00022679"/>
    </source>
</evidence>
<protein>
    <recommendedName>
        <fullName evidence="3">histidine kinase</fullName>
        <ecNumber evidence="3">2.7.13.3</ecNumber>
    </recommendedName>
</protein>
<evidence type="ECO:0000256" key="11">
    <source>
        <dbReference type="SAM" id="MobiDB-lite"/>
    </source>
</evidence>
<keyword evidence="16" id="KW-1185">Reference proteome</keyword>
<comment type="caution">
    <text evidence="15">The sequence shown here is derived from an EMBL/GenBank/DDBJ whole genome shotgun (WGS) entry which is preliminary data.</text>
</comment>
<name>W9GRR4_9MICO</name>
<keyword evidence="4" id="KW-0597">Phosphoprotein</keyword>
<evidence type="ECO:0000256" key="7">
    <source>
        <dbReference type="ARBA" id="ARBA00022777"/>
    </source>
</evidence>
<dbReference type="FunFam" id="3.30.565.10:FF:000006">
    <property type="entry name" value="Sensor histidine kinase WalK"/>
    <property type="match status" value="1"/>
</dbReference>
<dbReference type="PROSITE" id="PS50885">
    <property type="entry name" value="HAMP"/>
    <property type="match status" value="1"/>
</dbReference>
<evidence type="ECO:0000256" key="9">
    <source>
        <dbReference type="ARBA" id="ARBA00023012"/>
    </source>
</evidence>
<dbReference type="InterPro" id="IPR036097">
    <property type="entry name" value="HisK_dim/P_sf"/>
</dbReference>
<comment type="catalytic activity">
    <reaction evidence="1">
        <text>ATP + protein L-histidine = ADP + protein N-phospho-L-histidine.</text>
        <dbReference type="EC" id="2.7.13.3"/>
    </reaction>
</comment>
<evidence type="ECO:0000256" key="10">
    <source>
        <dbReference type="ARBA" id="ARBA00023136"/>
    </source>
</evidence>
<dbReference type="InterPro" id="IPR003661">
    <property type="entry name" value="HisK_dim/P_dom"/>
</dbReference>
<dbReference type="SMART" id="SM00304">
    <property type="entry name" value="HAMP"/>
    <property type="match status" value="1"/>
</dbReference>
<dbReference type="PANTHER" id="PTHR45436:SF5">
    <property type="entry name" value="SENSOR HISTIDINE KINASE TRCS"/>
    <property type="match status" value="1"/>
</dbReference>
<sequence length="405" mass="43296">MSTMSPRNPPGMASRLMLAQVLVLLASILTAGLVALLTGPPLFHQHLLEAGHTANSPETAHIEEAYRDTSVVSLGVALVLALAFAAAVTWYVTRRLQAPLEALTQAARQVSRGHLDTRVPASGAGIELDTLGAAFNLMANQLGQTEDTRRRLLSDLAHELRTPISTLKLYLEGLHDGVTTWDEDTERVMTEQTDRLVRLTEDIDEVSRAEEGRIALEQSPTAAADLIWSASQAKREAFAKRGVNLVADPGSGAGLVVDIDRRRLGQVLDNLLANALRHTPEGGTVTLLARRTGEEAEIVVADTGEGIPAEQLPHVFERFYRGDTARDRDRSGSGIGLTISRAIADAHGGGLTASSEGPGHGATFVVALPLSRVPPTDTQGPSRPNAENHPVPSRPRPRSGRRDGT</sequence>
<evidence type="ECO:0000256" key="12">
    <source>
        <dbReference type="SAM" id="Phobius"/>
    </source>
</evidence>
<accession>W9GRR4</accession>
<feature type="region of interest" description="Disordered" evidence="11">
    <location>
        <begin position="368"/>
        <end position="405"/>
    </location>
</feature>
<dbReference type="InterPro" id="IPR005467">
    <property type="entry name" value="His_kinase_dom"/>
</dbReference>
<dbReference type="Gene3D" id="3.30.565.10">
    <property type="entry name" value="Histidine kinase-like ATPase, C-terminal domain"/>
    <property type="match status" value="1"/>
</dbReference>
<gene>
    <name evidence="15" type="ORF">N864_23565</name>
</gene>
<dbReference type="Gene3D" id="6.10.340.10">
    <property type="match status" value="1"/>
</dbReference>
<dbReference type="CDD" id="cd06225">
    <property type="entry name" value="HAMP"/>
    <property type="match status" value="1"/>
</dbReference>
<dbReference type="PRINTS" id="PR00344">
    <property type="entry name" value="BCTRLSENSOR"/>
</dbReference>
<dbReference type="SUPFAM" id="SSF158472">
    <property type="entry name" value="HAMP domain-like"/>
    <property type="match status" value="1"/>
</dbReference>
<dbReference type="InterPro" id="IPR004358">
    <property type="entry name" value="Sig_transdc_His_kin-like_C"/>
</dbReference>
<evidence type="ECO:0000256" key="1">
    <source>
        <dbReference type="ARBA" id="ARBA00000085"/>
    </source>
</evidence>
<dbReference type="SMART" id="SM00388">
    <property type="entry name" value="HisKA"/>
    <property type="match status" value="1"/>
</dbReference>
<comment type="subcellular location">
    <subcellularLocation>
        <location evidence="2">Cell membrane</location>
    </subcellularLocation>
</comment>
<dbReference type="InterPro" id="IPR003594">
    <property type="entry name" value="HATPase_dom"/>
</dbReference>
<keyword evidence="5" id="KW-0808">Transferase</keyword>
<dbReference type="CDD" id="cd00075">
    <property type="entry name" value="HATPase"/>
    <property type="match status" value="1"/>
</dbReference>
<evidence type="ECO:0000256" key="8">
    <source>
        <dbReference type="ARBA" id="ARBA00022989"/>
    </source>
</evidence>
<dbReference type="Pfam" id="PF00512">
    <property type="entry name" value="HisKA"/>
    <property type="match status" value="1"/>
</dbReference>
<dbReference type="GO" id="GO:0000155">
    <property type="term" value="F:phosphorelay sensor kinase activity"/>
    <property type="evidence" value="ECO:0007669"/>
    <property type="project" value="InterPro"/>
</dbReference>
<keyword evidence="6 12" id="KW-0812">Transmembrane</keyword>
<dbReference type="SUPFAM" id="SSF55874">
    <property type="entry name" value="ATPase domain of HSP90 chaperone/DNA topoisomerase II/histidine kinase"/>
    <property type="match status" value="1"/>
</dbReference>
<keyword evidence="9" id="KW-0902">Two-component regulatory system</keyword>
<dbReference type="Gene3D" id="1.10.287.130">
    <property type="match status" value="1"/>
</dbReference>
<dbReference type="AlphaFoldDB" id="W9GRR4"/>
<feature type="domain" description="HAMP" evidence="14">
    <location>
        <begin position="94"/>
        <end position="147"/>
    </location>
</feature>
<dbReference type="InterPro" id="IPR003660">
    <property type="entry name" value="HAMP_dom"/>
</dbReference>
<evidence type="ECO:0000256" key="4">
    <source>
        <dbReference type="ARBA" id="ARBA00022553"/>
    </source>
</evidence>
<evidence type="ECO:0000256" key="6">
    <source>
        <dbReference type="ARBA" id="ARBA00022692"/>
    </source>
</evidence>
<dbReference type="PANTHER" id="PTHR45436">
    <property type="entry name" value="SENSOR HISTIDINE KINASE YKOH"/>
    <property type="match status" value="1"/>
</dbReference>
<keyword evidence="10 12" id="KW-0472">Membrane</keyword>
<evidence type="ECO:0000256" key="2">
    <source>
        <dbReference type="ARBA" id="ARBA00004236"/>
    </source>
</evidence>
<evidence type="ECO:0000259" key="14">
    <source>
        <dbReference type="PROSITE" id="PS50885"/>
    </source>
</evidence>
<evidence type="ECO:0000259" key="13">
    <source>
        <dbReference type="PROSITE" id="PS50109"/>
    </source>
</evidence>
<proteinExistence type="predicted"/>
<evidence type="ECO:0000256" key="3">
    <source>
        <dbReference type="ARBA" id="ARBA00012438"/>
    </source>
</evidence>
<dbReference type="SMART" id="SM00387">
    <property type="entry name" value="HATPase_c"/>
    <property type="match status" value="1"/>
</dbReference>
<keyword evidence="8 12" id="KW-1133">Transmembrane helix</keyword>
<evidence type="ECO:0000313" key="16">
    <source>
        <dbReference type="Proteomes" id="UP000019494"/>
    </source>
</evidence>
<dbReference type="EMBL" id="AWQS01000005">
    <property type="protein sequence ID" value="EWT07747.1"/>
    <property type="molecule type" value="Genomic_DNA"/>
</dbReference>
<dbReference type="SUPFAM" id="SSF47384">
    <property type="entry name" value="Homodimeric domain of signal transducing histidine kinase"/>
    <property type="match status" value="1"/>
</dbReference>
<feature type="domain" description="Histidine kinase" evidence="13">
    <location>
        <begin position="155"/>
        <end position="372"/>
    </location>
</feature>
<dbReference type="Pfam" id="PF00672">
    <property type="entry name" value="HAMP"/>
    <property type="match status" value="1"/>
</dbReference>
<dbReference type="Proteomes" id="UP000019494">
    <property type="component" value="Unassembled WGS sequence"/>
</dbReference>
<reference evidence="16" key="1">
    <citation type="submission" date="2013-08" db="EMBL/GenBank/DDBJ databases">
        <title>Intrasporangium oryzae NRRL B-24470.</title>
        <authorList>
            <person name="Liu H."/>
            <person name="Wang G."/>
        </authorList>
    </citation>
    <scope>NUCLEOTIDE SEQUENCE [LARGE SCALE GENOMIC DNA]</scope>
    <source>
        <strain evidence="16">Q5-1</strain>
    </source>
</reference>
<dbReference type="PROSITE" id="PS50109">
    <property type="entry name" value="HIS_KIN"/>
    <property type="match status" value="1"/>
</dbReference>
<evidence type="ECO:0000313" key="15">
    <source>
        <dbReference type="EMBL" id="EWT07747.1"/>
    </source>
</evidence>
<dbReference type="EC" id="2.7.13.3" evidence="3"/>
<dbReference type="GO" id="GO:0005886">
    <property type="term" value="C:plasma membrane"/>
    <property type="evidence" value="ECO:0007669"/>
    <property type="project" value="UniProtKB-SubCell"/>
</dbReference>
<dbReference type="InterPro" id="IPR050428">
    <property type="entry name" value="TCS_sensor_his_kinase"/>
</dbReference>
<feature type="transmembrane region" description="Helical" evidence="12">
    <location>
        <begin position="69"/>
        <end position="92"/>
    </location>
</feature>
<dbReference type="Pfam" id="PF02518">
    <property type="entry name" value="HATPase_c"/>
    <property type="match status" value="1"/>
</dbReference>
<organism evidence="15 16">
    <name type="scientific">Intrasporangium chromatireducens Q5-1</name>
    <dbReference type="NCBI Taxonomy" id="584657"/>
    <lineage>
        <taxon>Bacteria</taxon>
        <taxon>Bacillati</taxon>
        <taxon>Actinomycetota</taxon>
        <taxon>Actinomycetes</taxon>
        <taxon>Micrococcales</taxon>
        <taxon>Intrasporangiaceae</taxon>
        <taxon>Intrasporangium</taxon>
    </lineage>
</organism>
<dbReference type="InterPro" id="IPR036890">
    <property type="entry name" value="HATPase_C_sf"/>
</dbReference>